<organism evidence="7">
    <name type="scientific">Vecturithrix granuli</name>
    <dbReference type="NCBI Taxonomy" id="1499967"/>
    <lineage>
        <taxon>Bacteria</taxon>
        <taxon>Candidatus Moduliflexota</taxon>
        <taxon>Candidatus Vecturitrichia</taxon>
        <taxon>Candidatus Vecturitrichales</taxon>
        <taxon>Candidatus Vecturitrichaceae</taxon>
        <taxon>Candidatus Vecturithrix</taxon>
    </lineage>
</organism>
<keyword evidence="2 6" id="KW-0698">rRNA processing</keyword>
<dbReference type="SUPFAM" id="SSF53335">
    <property type="entry name" value="S-adenosyl-L-methionine-dependent methyltransferases"/>
    <property type="match status" value="1"/>
</dbReference>
<evidence type="ECO:0000256" key="6">
    <source>
        <dbReference type="HAMAP-Rule" id="MF_01007"/>
    </source>
</evidence>
<gene>
    <name evidence="6" type="primary">rsmH</name>
    <name evidence="7" type="ORF">U27_02768</name>
</gene>
<name>A0A081BU04_VECG1</name>
<dbReference type="GO" id="GO:0071424">
    <property type="term" value="F:rRNA (cytosine-N4-)-methyltransferase activity"/>
    <property type="evidence" value="ECO:0007669"/>
    <property type="project" value="UniProtKB-UniRule"/>
</dbReference>
<evidence type="ECO:0000313" key="7">
    <source>
        <dbReference type="EMBL" id="GAK55809.1"/>
    </source>
</evidence>
<dbReference type="Gene3D" id="1.10.150.170">
    <property type="entry name" value="Putative methyltransferase TM0872, insert domain"/>
    <property type="match status" value="1"/>
</dbReference>
<dbReference type="AlphaFoldDB" id="A0A081BU04"/>
<dbReference type="PIRSF" id="PIRSF004486">
    <property type="entry name" value="MraW"/>
    <property type="match status" value="1"/>
</dbReference>
<dbReference type="CDD" id="cd02440">
    <property type="entry name" value="AdoMet_MTases"/>
    <property type="match status" value="1"/>
</dbReference>
<accession>A0A081BU04</accession>
<feature type="binding site" evidence="6">
    <location>
        <position position="120"/>
    </location>
    <ligand>
        <name>S-adenosyl-L-methionine</name>
        <dbReference type="ChEBI" id="CHEBI:59789"/>
    </ligand>
</feature>
<keyword evidence="5 6" id="KW-0949">S-adenosyl-L-methionine</keyword>
<dbReference type="InterPro" id="IPR023397">
    <property type="entry name" value="SAM-dep_MeTrfase_MraW_recog"/>
</dbReference>
<dbReference type="HOGENOM" id="CLU_038422_2_0_0"/>
<dbReference type="InterPro" id="IPR002903">
    <property type="entry name" value="RsmH"/>
</dbReference>
<evidence type="ECO:0000256" key="1">
    <source>
        <dbReference type="ARBA" id="ARBA00010396"/>
    </source>
</evidence>
<keyword evidence="4 6" id="KW-0808">Transferase</keyword>
<dbReference type="Gene3D" id="3.40.50.150">
    <property type="entry name" value="Vaccinia Virus protein VP39"/>
    <property type="match status" value="1"/>
</dbReference>
<dbReference type="InterPro" id="IPR029063">
    <property type="entry name" value="SAM-dependent_MTases_sf"/>
</dbReference>
<feature type="binding site" evidence="6">
    <location>
        <position position="101"/>
    </location>
    <ligand>
        <name>S-adenosyl-L-methionine</name>
        <dbReference type="ChEBI" id="CHEBI:59789"/>
    </ligand>
</feature>
<keyword evidence="8" id="KW-1185">Reference proteome</keyword>
<proteinExistence type="inferred from homology"/>
<evidence type="ECO:0000313" key="8">
    <source>
        <dbReference type="Proteomes" id="UP000030661"/>
    </source>
</evidence>
<dbReference type="PANTHER" id="PTHR11265">
    <property type="entry name" value="S-ADENOSYL-METHYLTRANSFERASE MRAW"/>
    <property type="match status" value="1"/>
</dbReference>
<dbReference type="PANTHER" id="PTHR11265:SF0">
    <property type="entry name" value="12S RRNA N4-METHYLCYTIDINE METHYLTRANSFERASE"/>
    <property type="match status" value="1"/>
</dbReference>
<dbReference type="SUPFAM" id="SSF81799">
    <property type="entry name" value="Putative methyltransferase TM0872, insert domain"/>
    <property type="match status" value="1"/>
</dbReference>
<comment type="similarity">
    <text evidence="1 6">Belongs to the methyltransferase superfamily. RsmH family.</text>
</comment>
<feature type="binding site" evidence="6">
    <location>
        <begin position="55"/>
        <end position="57"/>
    </location>
    <ligand>
        <name>S-adenosyl-L-methionine</name>
        <dbReference type="ChEBI" id="CHEBI:59789"/>
    </ligand>
</feature>
<comment type="catalytic activity">
    <reaction evidence="6">
        <text>cytidine(1402) in 16S rRNA + S-adenosyl-L-methionine = N(4)-methylcytidine(1402) in 16S rRNA + S-adenosyl-L-homocysteine + H(+)</text>
        <dbReference type="Rhea" id="RHEA:42928"/>
        <dbReference type="Rhea" id="RHEA-COMP:10286"/>
        <dbReference type="Rhea" id="RHEA-COMP:10287"/>
        <dbReference type="ChEBI" id="CHEBI:15378"/>
        <dbReference type="ChEBI" id="CHEBI:57856"/>
        <dbReference type="ChEBI" id="CHEBI:59789"/>
        <dbReference type="ChEBI" id="CHEBI:74506"/>
        <dbReference type="ChEBI" id="CHEBI:82748"/>
        <dbReference type="EC" id="2.1.1.199"/>
    </reaction>
</comment>
<reference evidence="7" key="1">
    <citation type="journal article" date="2015" name="PeerJ">
        <title>First genomic representation of candidate bacterial phylum KSB3 points to enhanced environmental sensing as a trigger of wastewater bulking.</title>
        <authorList>
            <person name="Sekiguchi Y."/>
            <person name="Ohashi A."/>
            <person name="Parks D.H."/>
            <person name="Yamauchi T."/>
            <person name="Tyson G.W."/>
            <person name="Hugenholtz P."/>
        </authorList>
    </citation>
    <scope>NUCLEOTIDE SEQUENCE [LARGE SCALE GENOMIC DNA]</scope>
</reference>
<protein>
    <recommendedName>
        <fullName evidence="6">Ribosomal RNA small subunit methyltransferase H</fullName>
        <ecNumber evidence="6">2.1.1.199</ecNumber>
    </recommendedName>
    <alternativeName>
        <fullName evidence="6">16S rRNA m(4)C1402 methyltransferase</fullName>
    </alternativeName>
    <alternativeName>
        <fullName evidence="6">rRNA (cytosine-N(4)-)-methyltransferase RsmH</fullName>
    </alternativeName>
</protein>
<dbReference type="Proteomes" id="UP000030661">
    <property type="component" value="Unassembled WGS sequence"/>
</dbReference>
<sequence length="344" mass="39246">MIMQKVKEKEAMNVPEIHDQHEVMTQHIPVLLQEVLAGLRCERKGVYLDCTVGCGGHSAAILAQHPENRVLAMDRDTAVLQIAAQRLAPYKERVMLFHQRFEQVEQILAPDERIDGILLDLGVSSLQLEDAQRGFSFQKPGRLDMRMNQENEHAKRTTTAYDVVNTYPLEQLTEIFFRYGEERFSKRIARMIVEARTATPLETTTQLAELASRAVPKRFQVQGIHPATRIFQAIRIEVNGELQRLGETLELMIARLRPGGRCCVISFHSLEDRIVKQTYVKLAKGCQCPPDFPVCMCGIQPSLKILTKKPILPSEEEKNRNPRSRSAKLRIAEKIEYGNFDEKS</sequence>
<feature type="binding site" evidence="6">
    <location>
        <position position="127"/>
    </location>
    <ligand>
        <name>S-adenosyl-L-methionine</name>
        <dbReference type="ChEBI" id="CHEBI:59789"/>
    </ligand>
</feature>
<evidence type="ECO:0000256" key="3">
    <source>
        <dbReference type="ARBA" id="ARBA00022603"/>
    </source>
</evidence>
<comment type="subcellular location">
    <subcellularLocation>
        <location evidence="6">Cytoplasm</location>
    </subcellularLocation>
</comment>
<evidence type="ECO:0000256" key="5">
    <source>
        <dbReference type="ARBA" id="ARBA00022691"/>
    </source>
</evidence>
<comment type="function">
    <text evidence="6">Specifically methylates the N4 position of cytidine in position 1402 (C1402) of 16S rRNA.</text>
</comment>
<dbReference type="STRING" id="1499967.U27_02768"/>
<dbReference type="GO" id="GO:0070475">
    <property type="term" value="P:rRNA base methylation"/>
    <property type="evidence" value="ECO:0007669"/>
    <property type="project" value="UniProtKB-UniRule"/>
</dbReference>
<evidence type="ECO:0000256" key="2">
    <source>
        <dbReference type="ARBA" id="ARBA00022552"/>
    </source>
</evidence>
<dbReference type="EMBL" id="DF820464">
    <property type="protein sequence ID" value="GAK55809.1"/>
    <property type="molecule type" value="Genomic_DNA"/>
</dbReference>
<dbReference type="eggNOG" id="COG0275">
    <property type="taxonomic scope" value="Bacteria"/>
</dbReference>
<dbReference type="GO" id="GO:0005737">
    <property type="term" value="C:cytoplasm"/>
    <property type="evidence" value="ECO:0007669"/>
    <property type="project" value="UniProtKB-SubCell"/>
</dbReference>
<dbReference type="EC" id="2.1.1.199" evidence="6"/>
<feature type="binding site" evidence="6">
    <location>
        <position position="74"/>
    </location>
    <ligand>
        <name>S-adenosyl-L-methionine</name>
        <dbReference type="ChEBI" id="CHEBI:59789"/>
    </ligand>
</feature>
<evidence type="ECO:0000256" key="4">
    <source>
        <dbReference type="ARBA" id="ARBA00022679"/>
    </source>
</evidence>
<keyword evidence="3 6" id="KW-0489">Methyltransferase</keyword>
<keyword evidence="6" id="KW-0963">Cytoplasm</keyword>
<dbReference type="NCBIfam" id="TIGR00006">
    <property type="entry name" value="16S rRNA (cytosine(1402)-N(4))-methyltransferase RsmH"/>
    <property type="match status" value="1"/>
</dbReference>
<dbReference type="HAMAP" id="MF_01007">
    <property type="entry name" value="16SrRNA_methyltr_H"/>
    <property type="match status" value="1"/>
</dbReference>
<dbReference type="Pfam" id="PF01795">
    <property type="entry name" value="Methyltransf_5"/>
    <property type="match status" value="1"/>
</dbReference>